<evidence type="ECO:0000313" key="8">
    <source>
        <dbReference type="Proteomes" id="UP000321891"/>
    </source>
</evidence>
<dbReference type="InterPro" id="IPR000361">
    <property type="entry name" value="ATAP_core_dom"/>
</dbReference>
<evidence type="ECO:0000313" key="5">
    <source>
        <dbReference type="EMBL" id="OUJ01263.1"/>
    </source>
</evidence>
<sequence length="122" mass="13264">MSQTIVAPPAKRELPPLMRLTDAAAHQLEQLYKTAHAGQTLRIAVTTKGCSGKAYDMQFVEAASAGDEIVRDKGLTLFVDSKAVLFLIGSEMDFQQTDLSEGFVFINPNEKGRCGCGESFHV</sequence>
<comment type="similarity">
    <text evidence="1">Belongs to the HesB/IscA family.</text>
</comment>
<evidence type="ECO:0000313" key="7">
    <source>
        <dbReference type="Proteomes" id="UP000196086"/>
    </source>
</evidence>
<evidence type="ECO:0000259" key="2">
    <source>
        <dbReference type="Pfam" id="PF01521"/>
    </source>
</evidence>
<protein>
    <submittedName>
        <fullName evidence="5">Fe-S cluster assembly protein HesB</fullName>
    </submittedName>
    <submittedName>
        <fullName evidence="3">Iron-sulfur (Fe-S) cluster assembly protein</fullName>
    </submittedName>
</protein>
<organism evidence="5 7">
    <name type="scientific">Acetobacter cibinongensis</name>
    <dbReference type="NCBI Taxonomy" id="146475"/>
    <lineage>
        <taxon>Bacteria</taxon>
        <taxon>Pseudomonadati</taxon>
        <taxon>Pseudomonadota</taxon>
        <taxon>Alphaproteobacteria</taxon>
        <taxon>Acetobacterales</taxon>
        <taxon>Acetobacteraceae</taxon>
        <taxon>Acetobacter</taxon>
    </lineage>
</organism>
<dbReference type="InterPro" id="IPR016092">
    <property type="entry name" value="ATAP"/>
</dbReference>
<dbReference type="GO" id="GO:0016226">
    <property type="term" value="P:iron-sulfur cluster assembly"/>
    <property type="evidence" value="ECO:0007669"/>
    <property type="project" value="InterPro"/>
</dbReference>
<dbReference type="Gene3D" id="2.60.300.12">
    <property type="entry name" value="HesB-like domain"/>
    <property type="match status" value="1"/>
</dbReference>
<dbReference type="RefSeq" id="WP_048838814.1">
    <property type="nucleotide sequence ID" value="NZ_BAMV01000016.1"/>
</dbReference>
<proteinExistence type="inferred from homology"/>
<gene>
    <name evidence="3" type="ORF">Abci_016_113</name>
    <name evidence="4" type="ORF">ACI01nite_14000</name>
    <name evidence="5" type="ORF">HK14_10235</name>
</gene>
<dbReference type="Proteomes" id="UP000196086">
    <property type="component" value="Unassembled WGS sequence"/>
</dbReference>
<dbReference type="PROSITE" id="PS01152">
    <property type="entry name" value="HESB"/>
    <property type="match status" value="1"/>
</dbReference>
<dbReference type="STRING" id="1231339.Abci_016_113"/>
<accession>A0A0D6N443</accession>
<dbReference type="GO" id="GO:0005737">
    <property type="term" value="C:cytoplasm"/>
    <property type="evidence" value="ECO:0007669"/>
    <property type="project" value="TreeGrafter"/>
</dbReference>
<feature type="domain" description="Core" evidence="2">
    <location>
        <begin position="19"/>
        <end position="118"/>
    </location>
</feature>
<evidence type="ECO:0000313" key="6">
    <source>
        <dbReference type="Proteomes" id="UP000032671"/>
    </source>
</evidence>
<dbReference type="EMBL" id="JOMQ01000049">
    <property type="protein sequence ID" value="OUJ01263.1"/>
    <property type="molecule type" value="Genomic_DNA"/>
</dbReference>
<dbReference type="EMBL" id="BJVU01000004">
    <property type="protein sequence ID" value="GEL58798.1"/>
    <property type="molecule type" value="Genomic_DNA"/>
</dbReference>
<dbReference type="Proteomes" id="UP000032671">
    <property type="component" value="Unassembled WGS sequence"/>
</dbReference>
<dbReference type="PANTHER" id="PTHR10072:SF41">
    <property type="entry name" value="IRON-SULFUR CLUSTER ASSEMBLY 1 HOMOLOG, MITOCHONDRIAL"/>
    <property type="match status" value="1"/>
</dbReference>
<dbReference type="InterPro" id="IPR050322">
    <property type="entry name" value="Fe-S_cluster_asmbl/transfer"/>
</dbReference>
<dbReference type="OrthoDB" id="9801228at2"/>
<reference evidence="5 7" key="2">
    <citation type="submission" date="2014-06" db="EMBL/GenBank/DDBJ databases">
        <authorList>
            <person name="Ju J."/>
            <person name="Zhang J."/>
        </authorList>
    </citation>
    <scope>NUCLEOTIDE SEQUENCE [LARGE SCALE GENOMIC DNA]</scope>
    <source>
        <strain evidence="5 7">DsW_47</strain>
    </source>
</reference>
<dbReference type="GO" id="GO:0051537">
    <property type="term" value="F:2 iron, 2 sulfur cluster binding"/>
    <property type="evidence" value="ECO:0007669"/>
    <property type="project" value="TreeGrafter"/>
</dbReference>
<reference evidence="4 8" key="3">
    <citation type="submission" date="2019-07" db="EMBL/GenBank/DDBJ databases">
        <title>Whole genome shotgun sequence of Acetobacter cibinongensis NBRC 16605.</title>
        <authorList>
            <person name="Hosoyama A."/>
            <person name="Uohara A."/>
            <person name="Ohji S."/>
            <person name="Ichikawa N."/>
        </authorList>
    </citation>
    <scope>NUCLEOTIDE SEQUENCE [LARGE SCALE GENOMIC DNA]</scope>
    <source>
        <strain evidence="4 8">NBRC 16605</strain>
    </source>
</reference>
<dbReference type="Proteomes" id="UP000321891">
    <property type="component" value="Unassembled WGS sequence"/>
</dbReference>
<accession>A0A1Z5YST5</accession>
<keyword evidence="8" id="KW-1185">Reference proteome</keyword>
<dbReference type="NCBIfam" id="TIGR00049">
    <property type="entry name" value="iron-sulfur cluster assembly accessory protein"/>
    <property type="match status" value="1"/>
</dbReference>
<dbReference type="EMBL" id="BAMV01000016">
    <property type="protein sequence ID" value="GAN60767.1"/>
    <property type="molecule type" value="Genomic_DNA"/>
</dbReference>
<reference evidence="3 6" key="1">
    <citation type="submission" date="2012-11" db="EMBL/GenBank/DDBJ databases">
        <title>Whole genome sequence of Acetobacter cibinongensis 4H-1.</title>
        <authorList>
            <person name="Azuma Y."/>
            <person name="Higashiura N."/>
            <person name="Hirakawa H."/>
            <person name="Matsushita K."/>
        </authorList>
    </citation>
    <scope>NUCLEOTIDE SEQUENCE [LARGE SCALE GENOMIC DNA]</scope>
    <source>
        <strain evidence="3 6">4H-1</strain>
    </source>
</reference>
<evidence type="ECO:0000313" key="4">
    <source>
        <dbReference type="EMBL" id="GEL58798.1"/>
    </source>
</evidence>
<comment type="caution">
    <text evidence="5">The sequence shown here is derived from an EMBL/GenBank/DDBJ whole genome shotgun (WGS) entry which is preliminary data.</text>
</comment>
<evidence type="ECO:0000313" key="3">
    <source>
        <dbReference type="EMBL" id="GAN60767.1"/>
    </source>
</evidence>
<dbReference type="SUPFAM" id="SSF89360">
    <property type="entry name" value="HesB-like domain"/>
    <property type="match status" value="1"/>
</dbReference>
<dbReference type="AlphaFoldDB" id="A0A1Z5YST5"/>
<name>A0A1Z5YST5_9PROT</name>
<dbReference type="Pfam" id="PF01521">
    <property type="entry name" value="Fe-S_biosyn"/>
    <property type="match status" value="1"/>
</dbReference>
<dbReference type="InterPro" id="IPR017870">
    <property type="entry name" value="FeS_cluster_insertion_CS"/>
</dbReference>
<dbReference type="PANTHER" id="PTHR10072">
    <property type="entry name" value="IRON-SULFUR CLUSTER ASSEMBLY PROTEIN"/>
    <property type="match status" value="1"/>
</dbReference>
<dbReference type="InterPro" id="IPR035903">
    <property type="entry name" value="HesB-like_dom_sf"/>
</dbReference>
<evidence type="ECO:0000256" key="1">
    <source>
        <dbReference type="ARBA" id="ARBA00006718"/>
    </source>
</evidence>